<feature type="transmembrane region" description="Helical" evidence="6">
    <location>
        <begin position="91"/>
        <end position="114"/>
    </location>
</feature>
<evidence type="ECO:0000256" key="2">
    <source>
        <dbReference type="ARBA" id="ARBA00005887"/>
    </source>
</evidence>
<comment type="subcellular location">
    <subcellularLocation>
        <location evidence="1">Membrane</location>
        <topology evidence="1">Multi-pass membrane protein</topology>
    </subcellularLocation>
</comment>
<evidence type="ECO:0000256" key="4">
    <source>
        <dbReference type="ARBA" id="ARBA00022989"/>
    </source>
</evidence>
<accession>A0AAN8YVP2</accession>
<feature type="transmembrane region" description="Helical" evidence="6">
    <location>
        <begin position="58"/>
        <end position="79"/>
    </location>
</feature>
<dbReference type="Gene3D" id="1.10.3430.10">
    <property type="entry name" value="Ammonium transporter AmtB like domains"/>
    <property type="match status" value="2"/>
</dbReference>
<dbReference type="PANTHER" id="PTHR43029:SF28">
    <property type="entry name" value="AMMONIUM TRANSPORTER 2 MEMBER 4"/>
    <property type="match status" value="1"/>
</dbReference>
<dbReference type="PANTHER" id="PTHR43029">
    <property type="entry name" value="AMMONIUM TRANSPORTER MEP2"/>
    <property type="match status" value="1"/>
</dbReference>
<protein>
    <submittedName>
        <fullName evidence="8">Ammonium transporter AmtB-like domain</fullName>
    </submittedName>
</protein>
<dbReference type="InterPro" id="IPR024041">
    <property type="entry name" value="NH4_transpt_AmtB-like_dom"/>
</dbReference>
<comment type="similarity">
    <text evidence="2">Belongs to the ammonia transporter channel (TC 1.A.11.2) family.</text>
</comment>
<evidence type="ECO:0000256" key="1">
    <source>
        <dbReference type="ARBA" id="ARBA00004141"/>
    </source>
</evidence>
<dbReference type="Pfam" id="PF00909">
    <property type="entry name" value="Ammonium_transp"/>
    <property type="match status" value="2"/>
</dbReference>
<name>A0AAN8YVP2_9MAGN</name>
<dbReference type="GO" id="GO:0005886">
    <property type="term" value="C:plasma membrane"/>
    <property type="evidence" value="ECO:0007669"/>
    <property type="project" value="TreeGrafter"/>
</dbReference>
<feature type="transmembrane region" description="Helical" evidence="6">
    <location>
        <begin position="126"/>
        <end position="148"/>
    </location>
</feature>
<feature type="domain" description="Ammonium transporter AmtB-like" evidence="7">
    <location>
        <begin position="193"/>
        <end position="268"/>
    </location>
</feature>
<evidence type="ECO:0000259" key="7">
    <source>
        <dbReference type="Pfam" id="PF00909"/>
    </source>
</evidence>
<dbReference type="GO" id="GO:0008519">
    <property type="term" value="F:ammonium channel activity"/>
    <property type="evidence" value="ECO:0007669"/>
    <property type="project" value="InterPro"/>
</dbReference>
<evidence type="ECO:0000313" key="8">
    <source>
        <dbReference type="EMBL" id="KAK6911403.1"/>
    </source>
</evidence>
<dbReference type="InterPro" id="IPR029020">
    <property type="entry name" value="Ammonium/urea_transptr"/>
</dbReference>
<dbReference type="Proteomes" id="UP001370490">
    <property type="component" value="Unassembled WGS sequence"/>
</dbReference>
<keyword evidence="4 6" id="KW-1133">Transmembrane helix</keyword>
<dbReference type="AlphaFoldDB" id="A0AAN8YVP2"/>
<feature type="domain" description="Ammonium transporter AmtB-like" evidence="7">
    <location>
        <begin position="29"/>
        <end position="138"/>
    </location>
</feature>
<reference evidence="8 9" key="1">
    <citation type="submission" date="2023-12" db="EMBL/GenBank/DDBJ databases">
        <title>A high-quality genome assembly for Dillenia turbinata (Dilleniales).</title>
        <authorList>
            <person name="Chanderbali A."/>
        </authorList>
    </citation>
    <scope>NUCLEOTIDE SEQUENCE [LARGE SCALE GENOMIC DNA]</scope>
    <source>
        <strain evidence="8">LSX21</strain>
        <tissue evidence="8">Leaf</tissue>
    </source>
</reference>
<keyword evidence="5 6" id="KW-0472">Membrane</keyword>
<evidence type="ECO:0000256" key="5">
    <source>
        <dbReference type="ARBA" id="ARBA00023136"/>
    </source>
</evidence>
<feature type="transmembrane region" description="Helical" evidence="6">
    <location>
        <begin position="219"/>
        <end position="248"/>
    </location>
</feature>
<dbReference type="InterPro" id="IPR001905">
    <property type="entry name" value="Ammonium_transpt"/>
</dbReference>
<evidence type="ECO:0000256" key="6">
    <source>
        <dbReference type="SAM" id="Phobius"/>
    </source>
</evidence>
<comment type="caution">
    <text evidence="8">The sequence shown here is derived from an EMBL/GenBank/DDBJ whole genome shotgun (WGS) entry which is preliminary data.</text>
</comment>
<gene>
    <name evidence="8" type="ORF">RJ641_023496</name>
</gene>
<evidence type="ECO:0000256" key="3">
    <source>
        <dbReference type="ARBA" id="ARBA00022692"/>
    </source>
</evidence>
<dbReference type="EMBL" id="JBAMMX010000028">
    <property type="protein sequence ID" value="KAK6911403.1"/>
    <property type="molecule type" value="Genomic_DNA"/>
</dbReference>
<feature type="transmembrane region" description="Helical" evidence="6">
    <location>
        <begin position="32"/>
        <end position="51"/>
    </location>
</feature>
<keyword evidence="9" id="KW-1185">Reference proteome</keyword>
<evidence type="ECO:0000313" key="9">
    <source>
        <dbReference type="Proteomes" id="UP001370490"/>
    </source>
</evidence>
<proteinExistence type="inferred from homology"/>
<dbReference type="SUPFAM" id="SSF111352">
    <property type="entry name" value="Ammonium transporter"/>
    <property type="match status" value="1"/>
</dbReference>
<keyword evidence="3 6" id="KW-0812">Transmembrane</keyword>
<sequence>MSLPTNLVADEASPEWLNMGLATHGHNLASMVYFQFVLASIMLILIAGALLGRMNFRAWILFVPLWLTFSYAIGAYSVWCPDGWLAKLGVIDFAGGFVIHLASGIAGFTAAFWVGKDRENFPPNNILVALAGAGLLWWAGLGSMAAHAGPSAATHAFPNPCIIPFADAGPTFHLRSGDSALVARRLSPTRRAVFAVPYKYITLAYGLQMSRASAGFHQLLIQLIGIVFIIILNIDMTGLICWIISLIVPLRLPDEELEIGDDAVHGEEA</sequence>
<organism evidence="8 9">
    <name type="scientific">Dillenia turbinata</name>
    <dbReference type="NCBI Taxonomy" id="194707"/>
    <lineage>
        <taxon>Eukaryota</taxon>
        <taxon>Viridiplantae</taxon>
        <taxon>Streptophyta</taxon>
        <taxon>Embryophyta</taxon>
        <taxon>Tracheophyta</taxon>
        <taxon>Spermatophyta</taxon>
        <taxon>Magnoliopsida</taxon>
        <taxon>eudicotyledons</taxon>
        <taxon>Gunneridae</taxon>
        <taxon>Pentapetalae</taxon>
        <taxon>Dilleniales</taxon>
        <taxon>Dilleniaceae</taxon>
        <taxon>Dillenia</taxon>
    </lineage>
</organism>